<keyword evidence="1" id="KW-1185">Reference proteome</keyword>
<sequence length="163" mass="18166">MLLAHVSTTCSLGTGCHFGAQSCRLLWIPLKQFQCLINTPTDPQVRHQQSSPVYFMPTSTSSIDVNFPCRDFLLKCRRFIEDDQLRQLASHSSKPSLSPAHPSITPKPIQTCALHLYSTPPGLPYHRYRQAGVFVPAGYARSASGRALRHSANQALFRLHNPP</sequence>
<evidence type="ECO:0000313" key="1">
    <source>
        <dbReference type="Proteomes" id="UP000492821"/>
    </source>
</evidence>
<dbReference type="WBParaSite" id="Pan_g21682.t1">
    <property type="protein sequence ID" value="Pan_g21682.t1"/>
    <property type="gene ID" value="Pan_g21682"/>
</dbReference>
<reference evidence="1" key="1">
    <citation type="journal article" date="2013" name="Genetics">
        <title>The draft genome and transcriptome of Panagrellus redivivus are shaped by the harsh demands of a free-living lifestyle.</title>
        <authorList>
            <person name="Srinivasan J."/>
            <person name="Dillman A.R."/>
            <person name="Macchietto M.G."/>
            <person name="Heikkinen L."/>
            <person name="Lakso M."/>
            <person name="Fracchia K.M."/>
            <person name="Antoshechkin I."/>
            <person name="Mortazavi A."/>
            <person name="Wong G."/>
            <person name="Sternberg P.W."/>
        </authorList>
    </citation>
    <scope>NUCLEOTIDE SEQUENCE [LARGE SCALE GENOMIC DNA]</scope>
    <source>
        <strain evidence="1">MT8872</strain>
    </source>
</reference>
<protein>
    <submittedName>
        <fullName evidence="2">Uncharacterized protein</fullName>
    </submittedName>
</protein>
<organism evidence="1 2">
    <name type="scientific">Panagrellus redivivus</name>
    <name type="common">Microworm</name>
    <dbReference type="NCBI Taxonomy" id="6233"/>
    <lineage>
        <taxon>Eukaryota</taxon>
        <taxon>Metazoa</taxon>
        <taxon>Ecdysozoa</taxon>
        <taxon>Nematoda</taxon>
        <taxon>Chromadorea</taxon>
        <taxon>Rhabditida</taxon>
        <taxon>Tylenchina</taxon>
        <taxon>Panagrolaimomorpha</taxon>
        <taxon>Panagrolaimoidea</taxon>
        <taxon>Panagrolaimidae</taxon>
        <taxon>Panagrellus</taxon>
    </lineage>
</organism>
<accession>A0A7E4VIS9</accession>
<proteinExistence type="predicted"/>
<name>A0A7E4VIS9_PANRE</name>
<dbReference type="AlphaFoldDB" id="A0A7E4VIS9"/>
<evidence type="ECO:0000313" key="2">
    <source>
        <dbReference type="WBParaSite" id="Pan_g21682.t1"/>
    </source>
</evidence>
<dbReference type="Proteomes" id="UP000492821">
    <property type="component" value="Unassembled WGS sequence"/>
</dbReference>
<reference evidence="2" key="2">
    <citation type="submission" date="2020-10" db="UniProtKB">
        <authorList>
            <consortium name="WormBaseParasite"/>
        </authorList>
    </citation>
    <scope>IDENTIFICATION</scope>
</reference>